<dbReference type="Proteomes" id="UP001054889">
    <property type="component" value="Unassembled WGS sequence"/>
</dbReference>
<gene>
    <name evidence="2" type="primary">ga25199</name>
    <name evidence="2" type="ORF">PR202_ga25199</name>
</gene>
<evidence type="ECO:0000256" key="1">
    <source>
        <dbReference type="SAM" id="MobiDB-lite"/>
    </source>
</evidence>
<feature type="compositionally biased region" description="Basic and acidic residues" evidence="1">
    <location>
        <begin position="60"/>
        <end position="72"/>
    </location>
</feature>
<dbReference type="EMBL" id="BQKI01000014">
    <property type="protein sequence ID" value="GJN07374.1"/>
    <property type="molecule type" value="Genomic_DNA"/>
</dbReference>
<protein>
    <submittedName>
        <fullName evidence="2">Uncharacterized protein</fullName>
    </submittedName>
</protein>
<feature type="compositionally biased region" description="Polar residues" evidence="1">
    <location>
        <begin position="44"/>
        <end position="53"/>
    </location>
</feature>
<reference evidence="2" key="2">
    <citation type="submission" date="2021-12" db="EMBL/GenBank/DDBJ databases">
        <title>Resequencing data analysis of finger millet.</title>
        <authorList>
            <person name="Hatakeyama M."/>
            <person name="Aluri S."/>
            <person name="Balachadran M.T."/>
            <person name="Sivarajan S.R."/>
            <person name="Poveda L."/>
            <person name="Shimizu-Inatsugi R."/>
            <person name="Schlapbach R."/>
            <person name="Sreeman S.M."/>
            <person name="Shimizu K.K."/>
        </authorList>
    </citation>
    <scope>NUCLEOTIDE SEQUENCE</scope>
</reference>
<accession>A0AAV5D9K9</accession>
<reference evidence="2" key="1">
    <citation type="journal article" date="2018" name="DNA Res.">
        <title>Multiple hybrid de novo genome assembly of finger millet, an orphan allotetraploid crop.</title>
        <authorList>
            <person name="Hatakeyama M."/>
            <person name="Aluri S."/>
            <person name="Balachadran M.T."/>
            <person name="Sivarajan S.R."/>
            <person name="Patrignani A."/>
            <person name="Gruter S."/>
            <person name="Poveda L."/>
            <person name="Shimizu-Inatsugi R."/>
            <person name="Baeten J."/>
            <person name="Francoijs K.J."/>
            <person name="Nataraja K.N."/>
            <person name="Reddy Y.A.N."/>
            <person name="Phadnis S."/>
            <person name="Ravikumar R.L."/>
            <person name="Schlapbach R."/>
            <person name="Sreeman S.M."/>
            <person name="Shimizu K.K."/>
        </authorList>
    </citation>
    <scope>NUCLEOTIDE SEQUENCE</scope>
</reference>
<comment type="caution">
    <text evidence="2">The sequence shown here is derived from an EMBL/GenBank/DDBJ whole genome shotgun (WGS) entry which is preliminary data.</text>
</comment>
<proteinExistence type="predicted"/>
<organism evidence="2 3">
    <name type="scientific">Eleusine coracana subsp. coracana</name>
    <dbReference type="NCBI Taxonomy" id="191504"/>
    <lineage>
        <taxon>Eukaryota</taxon>
        <taxon>Viridiplantae</taxon>
        <taxon>Streptophyta</taxon>
        <taxon>Embryophyta</taxon>
        <taxon>Tracheophyta</taxon>
        <taxon>Spermatophyta</taxon>
        <taxon>Magnoliopsida</taxon>
        <taxon>Liliopsida</taxon>
        <taxon>Poales</taxon>
        <taxon>Poaceae</taxon>
        <taxon>PACMAD clade</taxon>
        <taxon>Chloridoideae</taxon>
        <taxon>Cynodonteae</taxon>
        <taxon>Eleusininae</taxon>
        <taxon>Eleusine</taxon>
    </lineage>
</organism>
<evidence type="ECO:0000313" key="2">
    <source>
        <dbReference type="EMBL" id="GJN07374.1"/>
    </source>
</evidence>
<feature type="compositionally biased region" description="Basic and acidic residues" evidence="1">
    <location>
        <begin position="80"/>
        <end position="100"/>
    </location>
</feature>
<evidence type="ECO:0000313" key="3">
    <source>
        <dbReference type="Proteomes" id="UP001054889"/>
    </source>
</evidence>
<keyword evidence="3" id="KW-1185">Reference proteome</keyword>
<sequence length="261" mass="29407">MARDWCEIAQAHEILQIIYDFKENQGKRRSGKEQSEKGGKCGTSKETSYQGKTGTEGEQAEGKSESGKEQSQRGKKKGKDQRNEEPQEAREKCVQAEKEGPVIAELEEKETAIKEKSESGKVQSERKWKGKQQEAGGTCGILKDTSKEGKTAECKQAERMAAAADSQEVEGKDIAAEPKGEAIECEETDYFTAEEEFARVDPYRNTRHSLLFYKRHSLQHIDDYIKVDDLDEVEYFAAKSLHEFLPKFIKGILKINNMGGK</sequence>
<name>A0AAV5D9K9_ELECO</name>
<feature type="region of interest" description="Disordered" evidence="1">
    <location>
        <begin position="22"/>
        <end position="129"/>
    </location>
</feature>
<feature type="compositionally biased region" description="Basic and acidic residues" evidence="1">
    <location>
        <begin position="22"/>
        <end position="39"/>
    </location>
</feature>
<feature type="compositionally biased region" description="Basic and acidic residues" evidence="1">
    <location>
        <begin position="109"/>
        <end position="127"/>
    </location>
</feature>
<dbReference type="AlphaFoldDB" id="A0AAV5D9K9"/>